<accession>X1B507</accession>
<evidence type="ECO:0008006" key="2">
    <source>
        <dbReference type="Google" id="ProtNLM"/>
    </source>
</evidence>
<dbReference type="Gene3D" id="3.90.180.10">
    <property type="entry name" value="Medium-chain alcohol dehydrogenases, catalytic domain"/>
    <property type="match status" value="1"/>
</dbReference>
<dbReference type="AlphaFoldDB" id="X1B507"/>
<proteinExistence type="predicted"/>
<dbReference type="Pfam" id="PF13602">
    <property type="entry name" value="ADH_zinc_N_2"/>
    <property type="match status" value="1"/>
</dbReference>
<reference evidence="1" key="1">
    <citation type="journal article" date="2014" name="Front. Microbiol.">
        <title>High frequency of phylogenetically diverse reductive dehalogenase-homologous genes in deep subseafloor sedimentary metagenomes.</title>
        <authorList>
            <person name="Kawai M."/>
            <person name="Futagami T."/>
            <person name="Toyoda A."/>
            <person name="Takaki Y."/>
            <person name="Nishi S."/>
            <person name="Hori S."/>
            <person name="Arai W."/>
            <person name="Tsubouchi T."/>
            <person name="Morono Y."/>
            <person name="Uchiyama I."/>
            <person name="Ito T."/>
            <person name="Fujiyama A."/>
            <person name="Inagaki F."/>
            <person name="Takami H."/>
        </authorList>
    </citation>
    <scope>NUCLEOTIDE SEQUENCE</scope>
    <source>
        <strain evidence="1">Expedition CK06-06</strain>
    </source>
</reference>
<gene>
    <name evidence="1" type="ORF">S01H4_25745</name>
</gene>
<name>X1B507_9ZZZZ</name>
<comment type="caution">
    <text evidence="1">The sequence shown here is derived from an EMBL/GenBank/DDBJ whole genome shotgun (WGS) entry which is preliminary data.</text>
</comment>
<evidence type="ECO:0000313" key="1">
    <source>
        <dbReference type="EMBL" id="GAG79273.1"/>
    </source>
</evidence>
<sequence length="56" mass="6133">MVVKFDMQELANLAALAAEKKLRIEVYKDFPLPDAAAAQQFLESGGVERGKLALKV</sequence>
<dbReference type="EMBL" id="BART01012297">
    <property type="protein sequence ID" value="GAG79273.1"/>
    <property type="molecule type" value="Genomic_DNA"/>
</dbReference>
<protein>
    <recommendedName>
        <fullName evidence="2">Alcohol dehydrogenase-like C-terminal domain-containing protein</fullName>
    </recommendedName>
</protein>
<organism evidence="1">
    <name type="scientific">marine sediment metagenome</name>
    <dbReference type="NCBI Taxonomy" id="412755"/>
    <lineage>
        <taxon>unclassified sequences</taxon>
        <taxon>metagenomes</taxon>
        <taxon>ecological metagenomes</taxon>
    </lineage>
</organism>